<evidence type="ECO:0000313" key="2">
    <source>
        <dbReference type="EMBL" id="GLZ76715.1"/>
    </source>
</evidence>
<feature type="transmembrane region" description="Helical" evidence="1">
    <location>
        <begin position="179"/>
        <end position="206"/>
    </location>
</feature>
<keyword evidence="1" id="KW-1133">Transmembrane helix</keyword>
<dbReference type="Proteomes" id="UP001165079">
    <property type="component" value="Unassembled WGS sequence"/>
</dbReference>
<evidence type="ECO:0000256" key="1">
    <source>
        <dbReference type="SAM" id="Phobius"/>
    </source>
</evidence>
<dbReference type="RefSeq" id="WP_285661878.1">
    <property type="nucleotide sequence ID" value="NZ_BSTX01000001.1"/>
</dbReference>
<feature type="transmembrane region" description="Helical" evidence="1">
    <location>
        <begin position="72"/>
        <end position="93"/>
    </location>
</feature>
<dbReference type="EMBL" id="BSTX01000001">
    <property type="protein sequence ID" value="GLZ76715.1"/>
    <property type="molecule type" value="Genomic_DNA"/>
</dbReference>
<keyword evidence="1" id="KW-0812">Transmembrane</keyword>
<reference evidence="2" key="1">
    <citation type="submission" date="2023-03" db="EMBL/GenBank/DDBJ databases">
        <title>Actinorhabdospora filicis NBRC 111898.</title>
        <authorList>
            <person name="Ichikawa N."/>
            <person name="Sato H."/>
            <person name="Tonouchi N."/>
        </authorList>
    </citation>
    <scope>NUCLEOTIDE SEQUENCE</scope>
    <source>
        <strain evidence="2">NBRC 111898</strain>
    </source>
</reference>
<keyword evidence="1" id="KW-0472">Membrane</keyword>
<evidence type="ECO:0000313" key="3">
    <source>
        <dbReference type="Proteomes" id="UP001165079"/>
    </source>
</evidence>
<dbReference type="AlphaFoldDB" id="A0A9W6W9J9"/>
<sequence length="553" mass="59837">MTHLTTSAQPQAAVPPSHNLATRHLSAGVFLDAAYRDKVLRDVYDDRRSAIAPYAGADTPTVLAHARNARNLALIEAGVLMAITVILVCGVPSLLNSLVVVLVIWQLAVLAVKLVRDTVGYIRDGREEYRRGMLGRLILFLVLGMAAVPLLMSAVAMMLTSLALSPPALGGSGPLGSALNVIFSLIGTSLPVLLLMLALVFTMGCLRRLQLIKIKNGVPVTLTGNAAIERAHREQHASTVIYAGTDPFAHEGARLETWRWAFKLKPPRANPNTTGDEDWPGFDVHELITHIGNALSALREETRRFAPIPGLTIEDNLMVPGRDCYSGDRTQPSDADIRGIMHLPTGNARHFLKCQVISWNGELATTAYLHTALQGKTLYMEFQAFAMPPTRADFHVFDDPRDTSPAAVVLDGLRAAGRLPRILGRSPLVLCKALAAYSRGLAKNLPGTTDFGAKTSIRALGADDDFHSYFQWRDPHKYVAILEEQLFVALFEFLEGKVDLGELRERITTIINNGVINHAPGTNINVGVAGQNNTGNAIGAVGNVQGNVTQPTT</sequence>
<gene>
    <name evidence="2" type="ORF">Afil01_15220</name>
</gene>
<feature type="transmembrane region" description="Helical" evidence="1">
    <location>
        <begin position="99"/>
        <end position="116"/>
    </location>
</feature>
<organism evidence="2 3">
    <name type="scientific">Actinorhabdospora filicis</name>
    <dbReference type="NCBI Taxonomy" id="1785913"/>
    <lineage>
        <taxon>Bacteria</taxon>
        <taxon>Bacillati</taxon>
        <taxon>Actinomycetota</taxon>
        <taxon>Actinomycetes</taxon>
        <taxon>Micromonosporales</taxon>
        <taxon>Micromonosporaceae</taxon>
        <taxon>Actinorhabdospora</taxon>
    </lineage>
</organism>
<protein>
    <submittedName>
        <fullName evidence="2">Uncharacterized protein</fullName>
    </submittedName>
</protein>
<comment type="caution">
    <text evidence="2">The sequence shown here is derived from an EMBL/GenBank/DDBJ whole genome shotgun (WGS) entry which is preliminary data.</text>
</comment>
<keyword evidence="3" id="KW-1185">Reference proteome</keyword>
<name>A0A9W6W9J9_9ACTN</name>
<proteinExistence type="predicted"/>
<feature type="transmembrane region" description="Helical" evidence="1">
    <location>
        <begin position="137"/>
        <end position="159"/>
    </location>
</feature>
<accession>A0A9W6W9J9</accession>